<evidence type="ECO:0000313" key="2">
    <source>
        <dbReference type="EnsemblMetazoa" id="CLYHEMP015202.1"/>
    </source>
</evidence>
<dbReference type="InterPro" id="IPR004875">
    <property type="entry name" value="DDE_SF_endonuclease_dom"/>
</dbReference>
<dbReference type="OrthoDB" id="6021534at2759"/>
<sequence>MFCGNAAGHYIPPMVVYKAGNCWTTWKENGPEGAVYESTQSGWFDMPTFTIWFKTCFLPNIQQFPGRKIIIGDNLGCHFSEEVITMCKNNNIGFVPLIANSTHLTQPLDVSVFRPLKVTWSNILKRWRRDTRYTKAIPKQTFPTLLKQTYSKMKVELKDALVS</sequence>
<reference evidence="2" key="1">
    <citation type="submission" date="2021-01" db="UniProtKB">
        <authorList>
            <consortium name="EnsemblMetazoa"/>
        </authorList>
    </citation>
    <scope>IDENTIFICATION</scope>
</reference>
<dbReference type="PANTHER" id="PTHR19303">
    <property type="entry name" value="TRANSPOSON"/>
    <property type="match status" value="1"/>
</dbReference>
<accession>A0A7M5WZL5</accession>
<feature type="domain" description="DDE-1" evidence="1">
    <location>
        <begin position="1"/>
        <end position="130"/>
    </location>
</feature>
<dbReference type="Pfam" id="PF03184">
    <property type="entry name" value="DDE_1"/>
    <property type="match status" value="1"/>
</dbReference>
<protein>
    <recommendedName>
        <fullName evidence="1">DDE-1 domain-containing protein</fullName>
    </recommendedName>
</protein>
<dbReference type="Proteomes" id="UP000594262">
    <property type="component" value="Unplaced"/>
</dbReference>
<dbReference type="InterPro" id="IPR050863">
    <property type="entry name" value="CenT-Element_Derived"/>
</dbReference>
<dbReference type="EnsemblMetazoa" id="CLYHEMT015202.1">
    <property type="protein sequence ID" value="CLYHEMP015202.1"/>
    <property type="gene ID" value="CLYHEMG015202"/>
</dbReference>
<evidence type="ECO:0000313" key="3">
    <source>
        <dbReference type="Proteomes" id="UP000594262"/>
    </source>
</evidence>
<dbReference type="PANTHER" id="PTHR19303:SF74">
    <property type="entry name" value="POGO TRANSPOSABLE ELEMENT WITH KRAB DOMAIN"/>
    <property type="match status" value="1"/>
</dbReference>
<name>A0A7M5WZL5_9CNID</name>
<evidence type="ECO:0000259" key="1">
    <source>
        <dbReference type="Pfam" id="PF03184"/>
    </source>
</evidence>
<dbReference type="InterPro" id="IPR036397">
    <property type="entry name" value="RNaseH_sf"/>
</dbReference>
<dbReference type="GO" id="GO:0005634">
    <property type="term" value="C:nucleus"/>
    <property type="evidence" value="ECO:0007669"/>
    <property type="project" value="TreeGrafter"/>
</dbReference>
<proteinExistence type="predicted"/>
<dbReference type="GO" id="GO:0003677">
    <property type="term" value="F:DNA binding"/>
    <property type="evidence" value="ECO:0007669"/>
    <property type="project" value="TreeGrafter"/>
</dbReference>
<keyword evidence="3" id="KW-1185">Reference proteome</keyword>
<dbReference type="AlphaFoldDB" id="A0A7M5WZL5"/>
<dbReference type="Gene3D" id="3.30.420.10">
    <property type="entry name" value="Ribonuclease H-like superfamily/Ribonuclease H"/>
    <property type="match status" value="1"/>
</dbReference>
<organism evidence="2 3">
    <name type="scientific">Clytia hemisphaerica</name>
    <dbReference type="NCBI Taxonomy" id="252671"/>
    <lineage>
        <taxon>Eukaryota</taxon>
        <taxon>Metazoa</taxon>
        <taxon>Cnidaria</taxon>
        <taxon>Hydrozoa</taxon>
        <taxon>Hydroidolina</taxon>
        <taxon>Leptothecata</taxon>
        <taxon>Obeliida</taxon>
        <taxon>Clytiidae</taxon>
        <taxon>Clytia</taxon>
    </lineage>
</organism>